<sequence length="78" mass="9178">MPYGNIFGDEIFNPPRSCRVSQLSQLLVASWSYVVSRHFWKHGYLMQKRYVVDYIAPPTQSRAYHLPSLVVLRSIRCF</sequence>
<accession>S4P1T4</accession>
<evidence type="ECO:0000313" key="1">
    <source>
        <dbReference type="EMBL" id="JAA85406.1"/>
    </source>
</evidence>
<proteinExistence type="predicted"/>
<dbReference type="EMBL" id="GAIX01007154">
    <property type="protein sequence ID" value="JAA85406.1"/>
    <property type="molecule type" value="Transcribed_RNA"/>
</dbReference>
<organism evidence="1">
    <name type="scientific">Pararge aegeria</name>
    <name type="common">speckled wood butterfly</name>
    <dbReference type="NCBI Taxonomy" id="116150"/>
    <lineage>
        <taxon>Eukaryota</taxon>
        <taxon>Metazoa</taxon>
        <taxon>Ecdysozoa</taxon>
        <taxon>Arthropoda</taxon>
        <taxon>Hexapoda</taxon>
        <taxon>Insecta</taxon>
        <taxon>Pterygota</taxon>
        <taxon>Neoptera</taxon>
        <taxon>Endopterygota</taxon>
        <taxon>Lepidoptera</taxon>
        <taxon>Glossata</taxon>
        <taxon>Ditrysia</taxon>
        <taxon>Papilionoidea</taxon>
        <taxon>Nymphalidae</taxon>
        <taxon>Satyrinae</taxon>
        <taxon>Satyrini</taxon>
        <taxon>Parargina</taxon>
        <taxon>Pararge</taxon>
    </lineage>
</organism>
<name>S4P1T4_9NEOP</name>
<reference evidence="1" key="1">
    <citation type="journal article" date="2013" name="BMC Genomics">
        <title>Unscrambling butterfly oogenesis.</title>
        <authorList>
            <person name="Carter J.M."/>
            <person name="Baker S.C."/>
            <person name="Pink R."/>
            <person name="Carter D.R."/>
            <person name="Collins A."/>
            <person name="Tomlin J."/>
            <person name="Gibbs M."/>
            <person name="Breuker C.J."/>
        </authorList>
    </citation>
    <scope>NUCLEOTIDE SEQUENCE</scope>
    <source>
        <tissue evidence="1">Ovary</tissue>
    </source>
</reference>
<reference evidence="1" key="2">
    <citation type="submission" date="2013-05" db="EMBL/GenBank/DDBJ databases">
        <authorList>
            <person name="Carter J.-M."/>
            <person name="Baker S.C."/>
            <person name="Pink R."/>
            <person name="Carter D.R.F."/>
            <person name="Collins A."/>
            <person name="Tomlin J."/>
            <person name="Gibbs M."/>
            <person name="Breuker C.J."/>
        </authorList>
    </citation>
    <scope>NUCLEOTIDE SEQUENCE</scope>
    <source>
        <tissue evidence="1">Ovary</tissue>
    </source>
</reference>
<dbReference type="AlphaFoldDB" id="S4P1T4"/>
<protein>
    <submittedName>
        <fullName evidence="1">Uncharacterized protein</fullName>
    </submittedName>
</protein>